<evidence type="ECO:0000256" key="1">
    <source>
        <dbReference type="SAM" id="SignalP"/>
    </source>
</evidence>
<sequence>MRWITLILLLTPFTLPATHLPLTPTDSLIFDHTFNLRFEQALHIAKREQSLKPDIPKYFFMEAAIHFSQRAYVSATGPYATRHARRDSLMDLILEITEPAIDKFEDREWDDEQKMFLAGLYGYQGRVYAEREEWWNTFTNGLKGRRLLNALYEEDPENYDALLGLGIFNYYSDRLSGVIGFVARALGFSGNREEGIRMLKLCFENAELTKSEAAITLIDIYDTFENNERDARPYFEWVIGTYPQNWLVKDWYLNRMMNIGRFDLIRPYFNDPGETILEVTRGRYAYELCRFDSACVHYGRAL</sequence>
<comment type="caution">
    <text evidence="2">The sequence shown here is derived from an EMBL/GenBank/DDBJ whole genome shotgun (WGS) entry which is preliminary data.</text>
</comment>
<gene>
    <name evidence="2" type="ORF">ENJ10_03965</name>
</gene>
<dbReference type="EMBL" id="DRLD01000105">
    <property type="protein sequence ID" value="HED09820.1"/>
    <property type="molecule type" value="Genomic_DNA"/>
</dbReference>
<dbReference type="Proteomes" id="UP000886005">
    <property type="component" value="Unassembled WGS sequence"/>
</dbReference>
<dbReference type="Gene3D" id="1.25.40.10">
    <property type="entry name" value="Tetratricopeptide repeat domain"/>
    <property type="match status" value="1"/>
</dbReference>
<dbReference type="InterPro" id="IPR011990">
    <property type="entry name" value="TPR-like_helical_dom_sf"/>
</dbReference>
<feature type="chain" id="PRO_5031406190" description="Tetratricopeptide repeat protein" evidence="1">
    <location>
        <begin position="18"/>
        <end position="302"/>
    </location>
</feature>
<feature type="signal peptide" evidence="1">
    <location>
        <begin position="1"/>
        <end position="17"/>
    </location>
</feature>
<reference evidence="2" key="1">
    <citation type="journal article" date="2020" name="mSystems">
        <title>Genome- and Community-Level Interaction Insights into Carbon Utilization and Element Cycling Functions of Hydrothermarchaeota in Hydrothermal Sediment.</title>
        <authorList>
            <person name="Zhou Z."/>
            <person name="Liu Y."/>
            <person name="Xu W."/>
            <person name="Pan J."/>
            <person name="Luo Z.H."/>
            <person name="Li M."/>
        </authorList>
    </citation>
    <scope>NUCLEOTIDE SEQUENCE [LARGE SCALE GENOMIC DNA]</scope>
    <source>
        <strain evidence="2">HyVt-456</strain>
    </source>
</reference>
<evidence type="ECO:0000313" key="2">
    <source>
        <dbReference type="EMBL" id="HED09820.1"/>
    </source>
</evidence>
<name>A0A7V1LKS7_CALAY</name>
<protein>
    <recommendedName>
        <fullName evidence="3">Tetratricopeptide repeat protein</fullName>
    </recommendedName>
</protein>
<keyword evidence="1" id="KW-0732">Signal</keyword>
<dbReference type="AlphaFoldDB" id="A0A7V1LKS7"/>
<dbReference type="SUPFAM" id="SSF48452">
    <property type="entry name" value="TPR-like"/>
    <property type="match status" value="1"/>
</dbReference>
<feature type="non-terminal residue" evidence="2">
    <location>
        <position position="302"/>
    </location>
</feature>
<organism evidence="2">
    <name type="scientific">Caldithrix abyssi</name>
    <dbReference type="NCBI Taxonomy" id="187145"/>
    <lineage>
        <taxon>Bacteria</taxon>
        <taxon>Pseudomonadati</taxon>
        <taxon>Calditrichota</taxon>
        <taxon>Calditrichia</taxon>
        <taxon>Calditrichales</taxon>
        <taxon>Calditrichaceae</taxon>
        <taxon>Caldithrix</taxon>
    </lineage>
</organism>
<evidence type="ECO:0008006" key="3">
    <source>
        <dbReference type="Google" id="ProtNLM"/>
    </source>
</evidence>
<accession>A0A7V1LKS7</accession>
<proteinExistence type="predicted"/>